<evidence type="ECO:0000259" key="11">
    <source>
        <dbReference type="PROSITE" id="PS51194"/>
    </source>
</evidence>
<dbReference type="EC" id="3.6.4.13" evidence="1"/>
<dbReference type="Pfam" id="PF00271">
    <property type="entry name" value="Helicase_C"/>
    <property type="match status" value="1"/>
</dbReference>
<gene>
    <name evidence="13" type="ORF">PPROV_000591200</name>
</gene>
<keyword evidence="4 9" id="KW-0347">Helicase</keyword>
<dbReference type="SMART" id="SM00487">
    <property type="entry name" value="DEXDc"/>
    <property type="match status" value="1"/>
</dbReference>
<keyword evidence="2 9" id="KW-0547">Nucleotide-binding</keyword>
<accession>A0A830HQ72</accession>
<dbReference type="PANTHER" id="PTHR47958">
    <property type="entry name" value="ATP-DEPENDENT RNA HELICASE DBP3"/>
    <property type="match status" value="1"/>
</dbReference>
<comment type="similarity">
    <text evidence="9">Belongs to the DEAD box helicase family.</text>
</comment>
<dbReference type="GO" id="GO:0003724">
    <property type="term" value="F:RNA helicase activity"/>
    <property type="evidence" value="ECO:0007669"/>
    <property type="project" value="UniProtKB-EC"/>
</dbReference>
<feature type="domain" description="DEAD-box RNA helicase Q" evidence="12">
    <location>
        <begin position="29"/>
        <end position="57"/>
    </location>
</feature>
<proteinExistence type="inferred from homology"/>
<reference evidence="13" key="1">
    <citation type="submission" date="2020-10" db="EMBL/GenBank/DDBJ databases">
        <title>Unveiling of a novel bifunctional photoreceptor, Dualchrome1, isolated from a cosmopolitan green alga.</title>
        <authorList>
            <person name="Suzuki S."/>
            <person name="Kawachi M."/>
        </authorList>
    </citation>
    <scope>NUCLEOTIDE SEQUENCE</scope>
    <source>
        <strain evidence="13">NIES 2893</strain>
    </source>
</reference>
<evidence type="ECO:0000256" key="1">
    <source>
        <dbReference type="ARBA" id="ARBA00012552"/>
    </source>
</evidence>
<dbReference type="InterPro" id="IPR027417">
    <property type="entry name" value="P-loop_NTPase"/>
</dbReference>
<comment type="caution">
    <text evidence="13">The sequence shown here is derived from an EMBL/GenBank/DDBJ whole genome shotgun (WGS) entry which is preliminary data.</text>
</comment>
<dbReference type="OrthoDB" id="10265785at2759"/>
<dbReference type="InterPro" id="IPR014014">
    <property type="entry name" value="RNA_helicase_DEAD_Q_motif"/>
</dbReference>
<dbReference type="AlphaFoldDB" id="A0A830HQ72"/>
<keyword evidence="6" id="KW-0694">RNA-binding</keyword>
<evidence type="ECO:0000256" key="8">
    <source>
        <dbReference type="PROSITE-ProRule" id="PRU00552"/>
    </source>
</evidence>
<dbReference type="SUPFAM" id="SSF52540">
    <property type="entry name" value="P-loop containing nucleoside triphosphate hydrolases"/>
    <property type="match status" value="2"/>
</dbReference>
<evidence type="ECO:0000256" key="4">
    <source>
        <dbReference type="ARBA" id="ARBA00022806"/>
    </source>
</evidence>
<protein>
    <recommendedName>
        <fullName evidence="1">RNA helicase</fullName>
        <ecNumber evidence="1">3.6.4.13</ecNumber>
    </recommendedName>
</protein>
<feature type="domain" description="Helicase ATP-binding" evidence="10">
    <location>
        <begin position="60"/>
        <end position="230"/>
    </location>
</feature>
<dbReference type="SMART" id="SM00490">
    <property type="entry name" value="HELICc"/>
    <property type="match status" value="1"/>
</dbReference>
<dbReference type="FunFam" id="3.40.50.300:FF:000849">
    <property type="entry name" value="ATP-dependent RNA helicase DBP5"/>
    <property type="match status" value="1"/>
</dbReference>
<organism evidence="13 14">
    <name type="scientific">Pycnococcus provasolii</name>
    <dbReference type="NCBI Taxonomy" id="41880"/>
    <lineage>
        <taxon>Eukaryota</taxon>
        <taxon>Viridiplantae</taxon>
        <taxon>Chlorophyta</taxon>
        <taxon>Pseudoscourfieldiophyceae</taxon>
        <taxon>Pseudoscourfieldiales</taxon>
        <taxon>Pycnococcaceae</taxon>
        <taxon>Pycnococcus</taxon>
    </lineage>
</organism>
<keyword evidence="5 9" id="KW-0067">ATP-binding</keyword>
<sequence length="403" mass="45344">MPLNADARRAAKDVASADFTVSRDVTVTSSFESMNLKEDLLKGLYEYGYERPSAIQQRAIVPIIQGRDVIAQAQSGTGKSSMIALAACQVASTSHRDPQVLILSPTRELAEQTGTLARQLGEYMAINTHCCIGGKSLGEDIKKLEAGVQVVSGTPGRVYDLVQRKHLVTKKIKLLVLDEADEMLNRGFKEQMYDMYRHLPPDVQVVLISATLPPDLMDVANKFTTEPVRILVRRDELTLDGIRQFHVDVEKEEWKFDTLCDLYDTLTITQSVIFVNTRKKVDWLAKEMRSNNFTVSSMHGEMPQGDRESVMAEFREGKTRVLITTDIWARGIDVQQVSLVVNYDLPPKRESYLHRIGRGGRFGRKGVAITFVCEGDDIKQLKDLERFYRTSIDELPANVGDLM</sequence>
<dbReference type="GO" id="GO:0016787">
    <property type="term" value="F:hydrolase activity"/>
    <property type="evidence" value="ECO:0007669"/>
    <property type="project" value="UniProtKB-KW"/>
</dbReference>
<dbReference type="PROSITE" id="PS51194">
    <property type="entry name" value="HELICASE_CTER"/>
    <property type="match status" value="1"/>
</dbReference>
<dbReference type="PROSITE" id="PS00039">
    <property type="entry name" value="DEAD_ATP_HELICASE"/>
    <property type="match status" value="1"/>
</dbReference>
<keyword evidence="14" id="KW-1185">Reference proteome</keyword>
<evidence type="ECO:0000259" key="12">
    <source>
        <dbReference type="PROSITE" id="PS51195"/>
    </source>
</evidence>
<dbReference type="GO" id="GO:0005524">
    <property type="term" value="F:ATP binding"/>
    <property type="evidence" value="ECO:0007669"/>
    <property type="project" value="UniProtKB-KW"/>
</dbReference>
<dbReference type="EMBL" id="BNJQ01000015">
    <property type="protein sequence ID" value="GHP07169.1"/>
    <property type="molecule type" value="Genomic_DNA"/>
</dbReference>
<dbReference type="InterPro" id="IPR000629">
    <property type="entry name" value="RNA-helicase_DEAD-box_CS"/>
</dbReference>
<dbReference type="Gene3D" id="3.40.50.300">
    <property type="entry name" value="P-loop containing nucleotide triphosphate hydrolases"/>
    <property type="match status" value="2"/>
</dbReference>
<name>A0A830HQ72_9CHLO</name>
<dbReference type="GO" id="GO:0003723">
    <property type="term" value="F:RNA binding"/>
    <property type="evidence" value="ECO:0007669"/>
    <property type="project" value="UniProtKB-KW"/>
</dbReference>
<evidence type="ECO:0000256" key="9">
    <source>
        <dbReference type="RuleBase" id="RU000492"/>
    </source>
</evidence>
<evidence type="ECO:0000256" key="7">
    <source>
        <dbReference type="ARBA" id="ARBA00047984"/>
    </source>
</evidence>
<dbReference type="PROSITE" id="PS51195">
    <property type="entry name" value="Q_MOTIF"/>
    <property type="match status" value="1"/>
</dbReference>
<dbReference type="InterPro" id="IPR014001">
    <property type="entry name" value="Helicase_ATP-bd"/>
</dbReference>
<evidence type="ECO:0000256" key="6">
    <source>
        <dbReference type="ARBA" id="ARBA00022884"/>
    </source>
</evidence>
<evidence type="ECO:0000256" key="2">
    <source>
        <dbReference type="ARBA" id="ARBA00022741"/>
    </source>
</evidence>
<dbReference type="InterPro" id="IPR011545">
    <property type="entry name" value="DEAD/DEAH_box_helicase_dom"/>
</dbReference>
<feature type="short sequence motif" description="Q motif" evidence="8">
    <location>
        <begin position="29"/>
        <end position="57"/>
    </location>
</feature>
<keyword evidence="3 9" id="KW-0378">Hydrolase</keyword>
<dbReference type="Proteomes" id="UP000660262">
    <property type="component" value="Unassembled WGS sequence"/>
</dbReference>
<evidence type="ECO:0000313" key="14">
    <source>
        <dbReference type="Proteomes" id="UP000660262"/>
    </source>
</evidence>
<evidence type="ECO:0000256" key="5">
    <source>
        <dbReference type="ARBA" id="ARBA00022840"/>
    </source>
</evidence>
<comment type="catalytic activity">
    <reaction evidence="7">
        <text>ATP + H2O = ADP + phosphate + H(+)</text>
        <dbReference type="Rhea" id="RHEA:13065"/>
        <dbReference type="ChEBI" id="CHEBI:15377"/>
        <dbReference type="ChEBI" id="CHEBI:15378"/>
        <dbReference type="ChEBI" id="CHEBI:30616"/>
        <dbReference type="ChEBI" id="CHEBI:43474"/>
        <dbReference type="ChEBI" id="CHEBI:456216"/>
        <dbReference type="EC" id="3.6.4.13"/>
    </reaction>
</comment>
<evidence type="ECO:0000313" key="13">
    <source>
        <dbReference type="EMBL" id="GHP07169.1"/>
    </source>
</evidence>
<dbReference type="CDD" id="cd18787">
    <property type="entry name" value="SF2_C_DEAD"/>
    <property type="match status" value="1"/>
</dbReference>
<dbReference type="InterPro" id="IPR001650">
    <property type="entry name" value="Helicase_C-like"/>
</dbReference>
<dbReference type="PROSITE" id="PS51192">
    <property type="entry name" value="HELICASE_ATP_BIND_1"/>
    <property type="match status" value="1"/>
</dbReference>
<evidence type="ECO:0000256" key="3">
    <source>
        <dbReference type="ARBA" id="ARBA00022801"/>
    </source>
</evidence>
<feature type="domain" description="Helicase C-terminal" evidence="11">
    <location>
        <begin position="241"/>
        <end position="403"/>
    </location>
</feature>
<evidence type="ECO:0000259" key="10">
    <source>
        <dbReference type="PROSITE" id="PS51192"/>
    </source>
</evidence>
<dbReference type="Pfam" id="PF00270">
    <property type="entry name" value="DEAD"/>
    <property type="match status" value="1"/>
</dbReference>
<dbReference type="FunFam" id="3.40.50.300:FF:000031">
    <property type="entry name" value="Eukaryotic initiation factor 4A-III"/>
    <property type="match status" value="1"/>
</dbReference>